<dbReference type="EMBL" id="JN882285">
    <property type="protein sequence ID" value="AFC21912.1"/>
    <property type="molecule type" value="Genomic_DNA"/>
</dbReference>
<dbReference type="Proteomes" id="UP000000457">
    <property type="component" value="Segment"/>
</dbReference>
<dbReference type="OrthoDB" id="39989at10239"/>
<organism evidence="1 2">
    <name type="scientific">Cronobacter phage vB_CsaM_GAP32</name>
    <dbReference type="NCBI Taxonomy" id="1141136"/>
    <lineage>
        <taxon>Viruses</taxon>
        <taxon>Duplodnaviria</taxon>
        <taxon>Heunggongvirae</taxon>
        <taxon>Uroviricota</taxon>
        <taxon>Caudoviricetes</taxon>
        <taxon>Mimasvirus</taxon>
        <taxon>Mimasvirus GAP32</taxon>
    </lineage>
</organism>
<dbReference type="GeneID" id="13994202"/>
<gene>
    <name evidence="1" type="ORF">GAP32_455</name>
</gene>
<protein>
    <submittedName>
        <fullName evidence="1">Uncharacterized protein</fullName>
    </submittedName>
</protein>
<reference evidence="1 2" key="1">
    <citation type="journal article" date="2014" name="Virology">
        <title>Supersize me: Cronobacter sakazakii phage GAP32.</title>
        <authorList>
            <person name="Abbasifar R."/>
            <person name="Griffiths M.W."/>
            <person name="Sabour P.M."/>
            <person name="Ackermann H.-W."/>
            <person name="Vandersteegen K."/>
            <person name="Lavigne R."/>
            <person name="Noben J.-P."/>
            <person name="Villa A.A."/>
            <person name="Abbasifar A."/>
            <person name="Nash J.H.E."/>
            <person name="Kropinski A.M."/>
        </authorList>
    </citation>
    <scope>NUCLEOTIDE SEQUENCE [LARGE SCALE GENOMIC DNA]</scope>
    <source>
        <strain evidence="1">GAP-32</strain>
    </source>
</reference>
<sequence length="57" mass="6630">MFSFLKQLFCNHYEKKEVCKIHYLPGITELIYSNICKECGKKLGKSTTKQVGTNEKE</sequence>
<accession>K4F7S8</accession>
<keyword evidence="2" id="KW-1185">Reference proteome</keyword>
<evidence type="ECO:0000313" key="1">
    <source>
        <dbReference type="EMBL" id="AFC21912.1"/>
    </source>
</evidence>
<dbReference type="RefSeq" id="YP_006987567.1">
    <property type="nucleotide sequence ID" value="NC_019401.1"/>
</dbReference>
<name>K4F7S8_9CAUD</name>
<evidence type="ECO:0000313" key="2">
    <source>
        <dbReference type="Proteomes" id="UP000000457"/>
    </source>
</evidence>
<dbReference type="KEGG" id="vg:13994202"/>
<proteinExistence type="predicted"/>